<dbReference type="EMBL" id="JBGMEK010000002">
    <property type="protein sequence ID" value="MFA0809626.1"/>
    <property type="molecule type" value="Genomic_DNA"/>
</dbReference>
<evidence type="ECO:0000313" key="2">
    <source>
        <dbReference type="Proteomes" id="UP001569428"/>
    </source>
</evidence>
<keyword evidence="2" id="KW-1185">Reference proteome</keyword>
<sequence>MNLRYLCANHRQWLVDNKDCAEKAWWDWMERGKLLSEEGNHLEAIPYLGCAFDVAGMLLTCQWPCYATSAQRFSESAVGLMEAYREQGDEKLHQYILAGASSALARQLGERDKQEVAAGCIGALYANGSGEPIPAITGGETPAGVGSNLRPH</sequence>
<protein>
    <submittedName>
        <fullName evidence="1">Uncharacterized protein</fullName>
    </submittedName>
</protein>
<reference evidence="1 2" key="1">
    <citation type="submission" date="2024-08" db="EMBL/GenBank/DDBJ databases">
        <authorList>
            <person name="Ishaq N."/>
        </authorList>
    </citation>
    <scope>NUCLEOTIDE SEQUENCE [LARGE SCALE GENOMIC DNA]</scope>
    <source>
        <strain evidence="1 2">DSM 18651</strain>
    </source>
</reference>
<name>A0ABV4NU41_9GAMM</name>
<dbReference type="Proteomes" id="UP001569428">
    <property type="component" value="Unassembled WGS sequence"/>
</dbReference>
<proteinExistence type="predicted"/>
<evidence type="ECO:0000313" key="1">
    <source>
        <dbReference type="EMBL" id="MFA0809626.1"/>
    </source>
</evidence>
<accession>A0ABV4NU41</accession>
<organism evidence="1 2">
    <name type="scientific">Microbulbifer epialgicus</name>
    <dbReference type="NCBI Taxonomy" id="393907"/>
    <lineage>
        <taxon>Bacteria</taxon>
        <taxon>Pseudomonadati</taxon>
        <taxon>Pseudomonadota</taxon>
        <taxon>Gammaproteobacteria</taxon>
        <taxon>Cellvibrionales</taxon>
        <taxon>Microbulbiferaceae</taxon>
        <taxon>Microbulbifer</taxon>
    </lineage>
</organism>
<dbReference type="RefSeq" id="WP_371837244.1">
    <property type="nucleotide sequence ID" value="NZ_JBGMEK010000002.1"/>
</dbReference>
<gene>
    <name evidence="1" type="ORF">ACCI49_01740</name>
</gene>
<comment type="caution">
    <text evidence="1">The sequence shown here is derived from an EMBL/GenBank/DDBJ whole genome shotgun (WGS) entry which is preliminary data.</text>
</comment>